<evidence type="ECO:0000259" key="2">
    <source>
        <dbReference type="PROSITE" id="PS51471"/>
    </source>
</evidence>
<accession>A0A1W0XDU7</accession>
<dbReference type="GO" id="GO:0016491">
    <property type="term" value="F:oxidoreductase activity"/>
    <property type="evidence" value="ECO:0007669"/>
    <property type="project" value="UniProtKB-KW"/>
</dbReference>
<dbReference type="InterPro" id="IPR026992">
    <property type="entry name" value="DIOX_N"/>
</dbReference>
<proteinExistence type="inferred from homology"/>
<dbReference type="Proteomes" id="UP000192578">
    <property type="component" value="Unassembled WGS sequence"/>
</dbReference>
<dbReference type="InterPro" id="IPR044861">
    <property type="entry name" value="IPNS-like_FE2OG_OXY"/>
</dbReference>
<name>A0A1W0XDU7_HYPEX</name>
<sequence>MANLPSENTIPIIDFSPYQSEDKRVALSETICNTLRTTGFFHLVNHGVSHDLVEEVFQKSRDFFNMPLEYKMGYLRPQGSVSLTGYNKIDQERLDPAVKMEVREAFDFIPTQVPHIERPPGFIDTLVKLDLASRDLALKVLHCFAIGLGLPDEHYFTKAHQAVAHPELESDSGNLFRTLYYPPFTPSQIDSGIVRCGTHSDYGSITLLFQDDVGGLEVESSVKGVFVPVTPVPTAVLINIGDLMARWTDDEFRSTRHRVLLNDPQRFTKARQSIPIFINPDGHTVIASLNGKSPKYPPILTRDYIMQRYAETY</sequence>
<evidence type="ECO:0000313" key="3">
    <source>
        <dbReference type="EMBL" id="OQV25531.1"/>
    </source>
</evidence>
<gene>
    <name evidence="3" type="ORF">BV898_00470</name>
</gene>
<comment type="caution">
    <text evidence="3">The sequence shown here is derived from an EMBL/GenBank/DDBJ whole genome shotgun (WGS) entry which is preliminary data.</text>
</comment>
<protein>
    <recommendedName>
        <fullName evidence="2">Fe2OG dioxygenase domain-containing protein</fullName>
    </recommendedName>
</protein>
<organism evidence="3 4">
    <name type="scientific">Hypsibius exemplaris</name>
    <name type="common">Freshwater tardigrade</name>
    <dbReference type="NCBI Taxonomy" id="2072580"/>
    <lineage>
        <taxon>Eukaryota</taxon>
        <taxon>Metazoa</taxon>
        <taxon>Ecdysozoa</taxon>
        <taxon>Tardigrada</taxon>
        <taxon>Eutardigrada</taxon>
        <taxon>Parachela</taxon>
        <taxon>Hypsibioidea</taxon>
        <taxon>Hypsibiidae</taxon>
        <taxon>Hypsibius</taxon>
    </lineage>
</organism>
<dbReference type="PROSITE" id="PS51471">
    <property type="entry name" value="FE2OG_OXY"/>
    <property type="match status" value="1"/>
</dbReference>
<keyword evidence="4" id="KW-1185">Reference proteome</keyword>
<dbReference type="InterPro" id="IPR027443">
    <property type="entry name" value="IPNS-like_sf"/>
</dbReference>
<dbReference type="OrthoDB" id="288590at2759"/>
<dbReference type="PANTHER" id="PTHR47990">
    <property type="entry name" value="2-OXOGLUTARATE (2OG) AND FE(II)-DEPENDENT OXYGENASE SUPERFAMILY PROTEIN-RELATED"/>
    <property type="match status" value="1"/>
</dbReference>
<dbReference type="Pfam" id="PF14226">
    <property type="entry name" value="DIOX_N"/>
    <property type="match status" value="1"/>
</dbReference>
<dbReference type="PRINTS" id="PR00682">
    <property type="entry name" value="IPNSYNTHASE"/>
</dbReference>
<dbReference type="Gene3D" id="2.60.120.330">
    <property type="entry name" value="B-lactam Antibiotic, Isopenicillin N Synthase, Chain"/>
    <property type="match status" value="1"/>
</dbReference>
<dbReference type="GO" id="GO:0046872">
    <property type="term" value="F:metal ion binding"/>
    <property type="evidence" value="ECO:0007669"/>
    <property type="project" value="UniProtKB-KW"/>
</dbReference>
<dbReference type="AlphaFoldDB" id="A0A1W0XDU7"/>
<dbReference type="InterPro" id="IPR050231">
    <property type="entry name" value="Iron_ascorbate_oxido_reductase"/>
</dbReference>
<reference evidence="4" key="1">
    <citation type="submission" date="2017-01" db="EMBL/GenBank/DDBJ databases">
        <title>Comparative genomics of anhydrobiosis in the tardigrade Hypsibius dujardini.</title>
        <authorList>
            <person name="Yoshida Y."/>
            <person name="Koutsovoulos G."/>
            <person name="Laetsch D."/>
            <person name="Stevens L."/>
            <person name="Kumar S."/>
            <person name="Horikawa D."/>
            <person name="Ishino K."/>
            <person name="Komine S."/>
            <person name="Tomita M."/>
            <person name="Blaxter M."/>
            <person name="Arakawa K."/>
        </authorList>
    </citation>
    <scope>NUCLEOTIDE SEQUENCE [LARGE SCALE GENOMIC DNA]</scope>
    <source>
        <strain evidence="4">Z151</strain>
    </source>
</reference>
<dbReference type="EMBL" id="MTYJ01000002">
    <property type="protein sequence ID" value="OQV25531.1"/>
    <property type="molecule type" value="Genomic_DNA"/>
</dbReference>
<keyword evidence="1" id="KW-0560">Oxidoreductase</keyword>
<comment type="similarity">
    <text evidence="1">Belongs to the iron/ascorbate-dependent oxidoreductase family.</text>
</comment>
<evidence type="ECO:0000313" key="4">
    <source>
        <dbReference type="Proteomes" id="UP000192578"/>
    </source>
</evidence>
<feature type="domain" description="Fe2OG dioxygenase" evidence="2">
    <location>
        <begin position="172"/>
        <end position="280"/>
    </location>
</feature>
<evidence type="ECO:0000256" key="1">
    <source>
        <dbReference type="RuleBase" id="RU003682"/>
    </source>
</evidence>
<keyword evidence="1" id="KW-0479">Metal-binding</keyword>
<dbReference type="Pfam" id="PF03171">
    <property type="entry name" value="2OG-FeII_Oxy"/>
    <property type="match status" value="1"/>
</dbReference>
<dbReference type="SUPFAM" id="SSF51197">
    <property type="entry name" value="Clavaminate synthase-like"/>
    <property type="match status" value="1"/>
</dbReference>
<dbReference type="FunFam" id="2.60.120.330:FF:000038">
    <property type="entry name" value="Si:dkey-10o6.2"/>
    <property type="match status" value="1"/>
</dbReference>
<keyword evidence="1" id="KW-0408">Iron</keyword>
<dbReference type="InterPro" id="IPR005123">
    <property type="entry name" value="Oxoglu/Fe-dep_dioxygenase_dom"/>
</dbReference>